<feature type="signal peptide" evidence="2">
    <location>
        <begin position="1"/>
        <end position="20"/>
    </location>
</feature>
<evidence type="ECO:0000256" key="2">
    <source>
        <dbReference type="SAM" id="SignalP"/>
    </source>
</evidence>
<dbReference type="InterPro" id="IPR011992">
    <property type="entry name" value="EF-hand-dom_pair"/>
</dbReference>
<feature type="domain" description="EF-hand" evidence="3">
    <location>
        <begin position="100"/>
        <end position="135"/>
    </location>
</feature>
<dbReference type="SMART" id="SM00054">
    <property type="entry name" value="EFh"/>
    <property type="match status" value="2"/>
</dbReference>
<dbReference type="InterPro" id="IPR018247">
    <property type="entry name" value="EF_Hand_1_Ca_BS"/>
</dbReference>
<accession>A0A8W8L513</accession>
<dbReference type="PROSITE" id="PS50222">
    <property type="entry name" value="EF_HAND_2"/>
    <property type="match status" value="2"/>
</dbReference>
<dbReference type="PROSITE" id="PS00018">
    <property type="entry name" value="EF_HAND_1"/>
    <property type="match status" value="1"/>
</dbReference>
<dbReference type="Proteomes" id="UP000005408">
    <property type="component" value="Unassembled WGS sequence"/>
</dbReference>
<dbReference type="GO" id="GO:0005509">
    <property type="term" value="F:calcium ion binding"/>
    <property type="evidence" value="ECO:0007669"/>
    <property type="project" value="InterPro"/>
</dbReference>
<dbReference type="EnsemblMetazoa" id="G26638.2">
    <property type="protein sequence ID" value="G26638.2:cds"/>
    <property type="gene ID" value="G26638"/>
</dbReference>
<dbReference type="Pfam" id="PF13499">
    <property type="entry name" value="EF-hand_7"/>
    <property type="match status" value="1"/>
</dbReference>
<protein>
    <recommendedName>
        <fullName evidence="3">EF-hand domain-containing protein</fullName>
    </recommendedName>
</protein>
<dbReference type="SUPFAM" id="SSF47473">
    <property type="entry name" value="EF-hand"/>
    <property type="match status" value="1"/>
</dbReference>
<keyword evidence="5" id="KW-1185">Reference proteome</keyword>
<keyword evidence="1" id="KW-0106">Calcium</keyword>
<dbReference type="InterPro" id="IPR002048">
    <property type="entry name" value="EF_hand_dom"/>
</dbReference>
<feature type="chain" id="PRO_5036471614" description="EF-hand domain-containing protein" evidence="2">
    <location>
        <begin position="21"/>
        <end position="144"/>
    </location>
</feature>
<evidence type="ECO:0000256" key="1">
    <source>
        <dbReference type="ARBA" id="ARBA00022837"/>
    </source>
</evidence>
<name>A0A8W8L513_MAGGI</name>
<feature type="domain" description="EF-hand" evidence="3">
    <location>
        <begin position="47"/>
        <end position="82"/>
    </location>
</feature>
<evidence type="ECO:0000259" key="3">
    <source>
        <dbReference type="PROSITE" id="PS50222"/>
    </source>
</evidence>
<dbReference type="Gene3D" id="1.10.238.10">
    <property type="entry name" value="EF-hand"/>
    <property type="match status" value="2"/>
</dbReference>
<keyword evidence="2" id="KW-0732">Signal</keyword>
<sequence length="144" mass="16832">KENNNMKCIIFTLIVGTVLSQTYHHHDIEMFIDRSFKYVDTDHNGVMVMAELDGAFDVLDVDHDDKLSYAEYTKYSQSAESQLSHDVYNHFDTNKDGFLQRTEYVDSVFSQMDHNGDGQVTRHDYDHFFTNVVQHEMHHGHNGR</sequence>
<evidence type="ECO:0000313" key="4">
    <source>
        <dbReference type="EnsemblMetazoa" id="G26638.2:cds"/>
    </source>
</evidence>
<reference evidence="4" key="1">
    <citation type="submission" date="2022-08" db="UniProtKB">
        <authorList>
            <consortium name="EnsemblMetazoa"/>
        </authorList>
    </citation>
    <scope>IDENTIFICATION</scope>
    <source>
        <strain evidence="4">05x7-T-G4-1.051#20</strain>
    </source>
</reference>
<dbReference type="AlphaFoldDB" id="A0A8W8L513"/>
<evidence type="ECO:0000313" key="5">
    <source>
        <dbReference type="Proteomes" id="UP000005408"/>
    </source>
</evidence>
<proteinExistence type="predicted"/>
<organism evidence="4 5">
    <name type="scientific">Magallana gigas</name>
    <name type="common">Pacific oyster</name>
    <name type="synonym">Crassostrea gigas</name>
    <dbReference type="NCBI Taxonomy" id="29159"/>
    <lineage>
        <taxon>Eukaryota</taxon>
        <taxon>Metazoa</taxon>
        <taxon>Spiralia</taxon>
        <taxon>Lophotrochozoa</taxon>
        <taxon>Mollusca</taxon>
        <taxon>Bivalvia</taxon>
        <taxon>Autobranchia</taxon>
        <taxon>Pteriomorphia</taxon>
        <taxon>Ostreida</taxon>
        <taxon>Ostreoidea</taxon>
        <taxon>Ostreidae</taxon>
        <taxon>Magallana</taxon>
    </lineage>
</organism>